<proteinExistence type="predicted"/>
<keyword evidence="2" id="KW-1185">Reference proteome</keyword>
<reference evidence="3" key="1">
    <citation type="submission" date="2016-06" db="UniProtKB">
        <authorList>
            <consortium name="WormBaseParasite"/>
        </authorList>
    </citation>
    <scope>IDENTIFICATION</scope>
</reference>
<dbReference type="AlphaFoldDB" id="A0A183UQC9"/>
<evidence type="ECO:0000313" key="2">
    <source>
        <dbReference type="Proteomes" id="UP000050794"/>
    </source>
</evidence>
<sequence length="88" mass="9259">MRPGQESFLELCDRSPGGQQVLVDAELVSYRQPLGVPIGIQLQGGVDPNRDLVDSFQGPPRGGWFHAGKEGGRGPLSGCAGDRLACLA</sequence>
<reference evidence="1 2" key="2">
    <citation type="submission" date="2018-11" db="EMBL/GenBank/DDBJ databases">
        <authorList>
            <consortium name="Pathogen Informatics"/>
        </authorList>
    </citation>
    <scope>NUCLEOTIDE SEQUENCE [LARGE SCALE GENOMIC DNA]</scope>
</reference>
<organism evidence="2 3">
    <name type="scientific">Toxocara canis</name>
    <name type="common">Canine roundworm</name>
    <dbReference type="NCBI Taxonomy" id="6265"/>
    <lineage>
        <taxon>Eukaryota</taxon>
        <taxon>Metazoa</taxon>
        <taxon>Ecdysozoa</taxon>
        <taxon>Nematoda</taxon>
        <taxon>Chromadorea</taxon>
        <taxon>Rhabditida</taxon>
        <taxon>Spirurina</taxon>
        <taxon>Ascaridomorpha</taxon>
        <taxon>Ascaridoidea</taxon>
        <taxon>Toxocaridae</taxon>
        <taxon>Toxocara</taxon>
    </lineage>
</organism>
<name>A0A183UQC9_TOXCA</name>
<evidence type="ECO:0000313" key="3">
    <source>
        <dbReference type="WBParaSite" id="TCNE_0001069901-mRNA-1"/>
    </source>
</evidence>
<accession>A0A183UQC9</accession>
<evidence type="ECO:0000313" key="1">
    <source>
        <dbReference type="EMBL" id="VDM42020.1"/>
    </source>
</evidence>
<protein>
    <submittedName>
        <fullName evidence="3">Bgal_small_N domain-containing protein</fullName>
    </submittedName>
</protein>
<dbReference type="EMBL" id="UYWY01020587">
    <property type="protein sequence ID" value="VDM42020.1"/>
    <property type="molecule type" value="Genomic_DNA"/>
</dbReference>
<dbReference type="Proteomes" id="UP000050794">
    <property type="component" value="Unassembled WGS sequence"/>
</dbReference>
<gene>
    <name evidence="1" type="ORF">TCNE_LOCUS10699</name>
</gene>
<dbReference type="WBParaSite" id="TCNE_0001069901-mRNA-1">
    <property type="protein sequence ID" value="TCNE_0001069901-mRNA-1"/>
    <property type="gene ID" value="TCNE_0001069901"/>
</dbReference>